<evidence type="ECO:0000256" key="2">
    <source>
        <dbReference type="ARBA" id="ARBA00022857"/>
    </source>
</evidence>
<name>A0A9P6GAR8_9PLEO</name>
<keyword evidence="5" id="KW-1185">Reference proteome</keyword>
<evidence type="ECO:0000256" key="3">
    <source>
        <dbReference type="ARBA" id="ARBA00023002"/>
    </source>
</evidence>
<dbReference type="InterPro" id="IPR002347">
    <property type="entry name" value="SDR_fam"/>
</dbReference>
<comment type="caution">
    <text evidence="4">The sequence shown here is derived from an EMBL/GenBank/DDBJ whole genome shotgun (WGS) entry which is preliminary data.</text>
</comment>
<dbReference type="EMBL" id="WJXW01000012">
    <property type="protein sequence ID" value="KAF9731668.1"/>
    <property type="molecule type" value="Genomic_DNA"/>
</dbReference>
<dbReference type="PANTHER" id="PTHR24320">
    <property type="entry name" value="RETINOL DEHYDROGENASE"/>
    <property type="match status" value="1"/>
</dbReference>
<dbReference type="Pfam" id="PF00106">
    <property type="entry name" value="adh_short"/>
    <property type="match status" value="1"/>
</dbReference>
<dbReference type="SUPFAM" id="SSF51735">
    <property type="entry name" value="NAD(P)-binding Rossmann-fold domains"/>
    <property type="match status" value="1"/>
</dbReference>
<evidence type="ECO:0000256" key="1">
    <source>
        <dbReference type="ARBA" id="ARBA00006484"/>
    </source>
</evidence>
<dbReference type="GO" id="GO:0016491">
    <property type="term" value="F:oxidoreductase activity"/>
    <property type="evidence" value="ECO:0007669"/>
    <property type="project" value="UniProtKB-KW"/>
</dbReference>
<dbReference type="AlphaFoldDB" id="A0A9P6GAR8"/>
<dbReference type="Gene3D" id="3.40.50.720">
    <property type="entry name" value="NAD(P)-binding Rossmann-like Domain"/>
    <property type="match status" value="1"/>
</dbReference>
<dbReference type="InterPro" id="IPR036291">
    <property type="entry name" value="NAD(P)-bd_dom_sf"/>
</dbReference>
<protein>
    <submittedName>
        <fullName evidence="4">Short-chain dehydrogenase reductase family</fullName>
    </submittedName>
</protein>
<organism evidence="4 5">
    <name type="scientific">Paraphaeosphaeria minitans</name>
    <dbReference type="NCBI Taxonomy" id="565426"/>
    <lineage>
        <taxon>Eukaryota</taxon>
        <taxon>Fungi</taxon>
        <taxon>Dikarya</taxon>
        <taxon>Ascomycota</taxon>
        <taxon>Pezizomycotina</taxon>
        <taxon>Dothideomycetes</taxon>
        <taxon>Pleosporomycetidae</taxon>
        <taxon>Pleosporales</taxon>
        <taxon>Massarineae</taxon>
        <taxon>Didymosphaeriaceae</taxon>
        <taxon>Paraphaeosphaeria</taxon>
    </lineage>
</organism>
<reference evidence="4" key="1">
    <citation type="journal article" date="2020" name="Mol. Plant Microbe Interact.">
        <title>Genome Sequence of the Biocontrol Agent Coniothyrium minitans strain Conio (IMI 134523).</title>
        <authorList>
            <person name="Patel D."/>
            <person name="Shittu T.A."/>
            <person name="Baroncelli R."/>
            <person name="Muthumeenakshi S."/>
            <person name="Osborne T.H."/>
            <person name="Janganan T.K."/>
            <person name="Sreenivasaprasad S."/>
        </authorList>
    </citation>
    <scope>NUCLEOTIDE SEQUENCE</scope>
    <source>
        <strain evidence="4">Conio</strain>
    </source>
</reference>
<dbReference type="PANTHER" id="PTHR24320:SF252">
    <property type="entry name" value="DEHYDROGENASE_REDUCTASE FAMILY PROTEIN, PUTATIVE (AFU_ORTHOLOGUE AFUA_3G08550)-RELATED"/>
    <property type="match status" value="1"/>
</dbReference>
<proteinExistence type="inferred from homology"/>
<sequence length="348" mass="38229">MYKAITDVVNTTTRLAMPILQAPVTPLPEGINLRGQTAIVTGASNGIGTEIVAQLLERHISTVILAVRNVAKGEAARTSLLARPSVRKTNPKAVLKVMELEVEDYASVQRFTKAFLAEHSELHLLMLNAGIGVLKRDLVSNGHEKHIQVNYLSNVLITLELLPLLNATADKTGKPTRLTWTGSRMHSSSALAKGKVPIKPGETVLGHFDSEDSYVPFARYADSKLLCLFFLFELRKHLNGDKVIQNSYCPGMVNTGMSDVLPIYLRLPMNLVKAIRARSVEVAGWTALNAAVVVGPESHGQFLLDKDIVEPSPYVKTAEGQKVQKMLWNETIDEMSTLTTIPAWMKKV</sequence>
<dbReference type="Proteomes" id="UP000756921">
    <property type="component" value="Unassembled WGS sequence"/>
</dbReference>
<dbReference type="OrthoDB" id="542013at2759"/>
<keyword evidence="3" id="KW-0560">Oxidoreductase</keyword>
<evidence type="ECO:0000313" key="4">
    <source>
        <dbReference type="EMBL" id="KAF9731668.1"/>
    </source>
</evidence>
<keyword evidence="2" id="KW-0521">NADP</keyword>
<dbReference type="PRINTS" id="PR00081">
    <property type="entry name" value="GDHRDH"/>
</dbReference>
<comment type="similarity">
    <text evidence="1">Belongs to the short-chain dehydrogenases/reductases (SDR) family.</text>
</comment>
<evidence type="ECO:0000313" key="5">
    <source>
        <dbReference type="Proteomes" id="UP000756921"/>
    </source>
</evidence>
<accession>A0A9P6GAR8</accession>
<gene>
    <name evidence="4" type="ORF">PMIN01_10685</name>
</gene>